<dbReference type="PANTHER" id="PTHR30093:SF46">
    <property type="entry name" value="MSHA MINOR PILIN PROTEIN MSHB"/>
    <property type="match status" value="1"/>
</dbReference>
<organism evidence="3 4">
    <name type="scientific">Thiohalophilus thiocyanatoxydans</name>
    <dbReference type="NCBI Taxonomy" id="381308"/>
    <lineage>
        <taxon>Bacteria</taxon>
        <taxon>Pseudomonadati</taxon>
        <taxon>Pseudomonadota</taxon>
        <taxon>Gammaproteobacteria</taxon>
        <taxon>Thiohalomonadales</taxon>
        <taxon>Thiohalophilaceae</taxon>
        <taxon>Thiohalophilus</taxon>
    </lineage>
</organism>
<accession>A0A4R8J0L4</accession>
<feature type="region of interest" description="Disordered" evidence="1">
    <location>
        <begin position="84"/>
        <end position="105"/>
    </location>
</feature>
<dbReference type="Gene3D" id="3.30.700.10">
    <property type="entry name" value="Glycoprotein, Type 4 Pilin"/>
    <property type="match status" value="1"/>
</dbReference>
<keyword evidence="2" id="KW-0812">Transmembrane</keyword>
<keyword evidence="4" id="KW-1185">Reference proteome</keyword>
<dbReference type="PROSITE" id="PS00409">
    <property type="entry name" value="PROKAR_NTER_METHYL"/>
    <property type="match status" value="1"/>
</dbReference>
<dbReference type="PANTHER" id="PTHR30093">
    <property type="entry name" value="GENERAL SECRETION PATHWAY PROTEIN G"/>
    <property type="match status" value="1"/>
</dbReference>
<dbReference type="AlphaFoldDB" id="A0A4R8J0L4"/>
<dbReference type="InterPro" id="IPR045584">
    <property type="entry name" value="Pilin-like"/>
</dbReference>
<dbReference type="InterPro" id="IPR012902">
    <property type="entry name" value="N_methyl_site"/>
</dbReference>
<dbReference type="EMBL" id="SOQX01000001">
    <property type="protein sequence ID" value="TDY03837.1"/>
    <property type="molecule type" value="Genomic_DNA"/>
</dbReference>
<evidence type="ECO:0000256" key="1">
    <source>
        <dbReference type="SAM" id="MobiDB-lite"/>
    </source>
</evidence>
<sequence length="153" mass="15573">MHQQRGFTLIELVVVIVILGLLAATALPKFIDVTTDAREASVKGVAGGLRAAASLGQAQYVVNGDNGASNVSMGGTNVTVLQESTNAGRGGRPTADAAGIGTAMPDPDGFAATTSGTTRVYYPDTFTTGKSDCTAIYDPESTDDPVSVDVSDC</sequence>
<gene>
    <name evidence="3" type="ORF">EDC23_0208</name>
</gene>
<feature type="transmembrane region" description="Helical" evidence="2">
    <location>
        <begin position="7"/>
        <end position="27"/>
    </location>
</feature>
<keyword evidence="2" id="KW-0472">Membrane</keyword>
<evidence type="ECO:0000313" key="3">
    <source>
        <dbReference type="EMBL" id="TDY03837.1"/>
    </source>
</evidence>
<dbReference type="RefSeq" id="WP_166668734.1">
    <property type="nucleotide sequence ID" value="NZ_SOQX01000001.1"/>
</dbReference>
<dbReference type="SUPFAM" id="SSF54523">
    <property type="entry name" value="Pili subunits"/>
    <property type="match status" value="1"/>
</dbReference>
<proteinExistence type="predicted"/>
<dbReference type="Pfam" id="PF07963">
    <property type="entry name" value="N_methyl"/>
    <property type="match status" value="1"/>
</dbReference>
<evidence type="ECO:0000313" key="4">
    <source>
        <dbReference type="Proteomes" id="UP000294914"/>
    </source>
</evidence>
<keyword evidence="2" id="KW-1133">Transmembrane helix</keyword>
<reference evidence="3 4" key="1">
    <citation type="submission" date="2019-03" db="EMBL/GenBank/DDBJ databases">
        <title>Genomic Encyclopedia of Type Strains, Phase IV (KMG-IV): sequencing the most valuable type-strain genomes for metagenomic binning, comparative biology and taxonomic classification.</title>
        <authorList>
            <person name="Goeker M."/>
        </authorList>
    </citation>
    <scope>NUCLEOTIDE SEQUENCE [LARGE SCALE GENOMIC DNA]</scope>
    <source>
        <strain evidence="3 4">DSM 16326</strain>
    </source>
</reference>
<name>A0A4R8J0L4_9GAMM</name>
<evidence type="ECO:0000256" key="2">
    <source>
        <dbReference type="SAM" id="Phobius"/>
    </source>
</evidence>
<protein>
    <submittedName>
        <fullName evidence="3">MSHA pilin protein MshA</fullName>
    </submittedName>
</protein>
<comment type="caution">
    <text evidence="3">The sequence shown here is derived from an EMBL/GenBank/DDBJ whole genome shotgun (WGS) entry which is preliminary data.</text>
</comment>
<dbReference type="Proteomes" id="UP000294914">
    <property type="component" value="Unassembled WGS sequence"/>
</dbReference>
<dbReference type="NCBIfam" id="TIGR02532">
    <property type="entry name" value="IV_pilin_GFxxxE"/>
    <property type="match status" value="1"/>
</dbReference>